<sequence>MRKGTKAAQKLPPDAEDQYDLRRAWTIKEHRIPAELVINADQTGVIYLPGSRMTYARRGSKQVGLIGNKEKRAFTALLAVSAAGDLLPILCIYEGKTERSTPTASATSRQECDDANFRFVFSGKARNHWSNQKTMREW</sequence>
<keyword evidence="2" id="KW-1185">Reference proteome</keyword>
<dbReference type="AlphaFoldDB" id="A0AAD7CPW9"/>
<organism evidence="1 2">
    <name type="scientific">Mycena rosella</name>
    <name type="common">Pink bonnet</name>
    <name type="synonym">Agaricus rosellus</name>
    <dbReference type="NCBI Taxonomy" id="1033263"/>
    <lineage>
        <taxon>Eukaryota</taxon>
        <taxon>Fungi</taxon>
        <taxon>Dikarya</taxon>
        <taxon>Basidiomycota</taxon>
        <taxon>Agaricomycotina</taxon>
        <taxon>Agaricomycetes</taxon>
        <taxon>Agaricomycetidae</taxon>
        <taxon>Agaricales</taxon>
        <taxon>Marasmiineae</taxon>
        <taxon>Mycenaceae</taxon>
        <taxon>Mycena</taxon>
    </lineage>
</organism>
<reference evidence="1" key="1">
    <citation type="submission" date="2023-03" db="EMBL/GenBank/DDBJ databases">
        <title>Massive genome expansion in bonnet fungi (Mycena s.s.) driven by repeated elements and novel gene families across ecological guilds.</title>
        <authorList>
            <consortium name="Lawrence Berkeley National Laboratory"/>
            <person name="Harder C.B."/>
            <person name="Miyauchi S."/>
            <person name="Viragh M."/>
            <person name="Kuo A."/>
            <person name="Thoen E."/>
            <person name="Andreopoulos B."/>
            <person name="Lu D."/>
            <person name="Skrede I."/>
            <person name="Drula E."/>
            <person name="Henrissat B."/>
            <person name="Morin E."/>
            <person name="Kohler A."/>
            <person name="Barry K."/>
            <person name="LaButti K."/>
            <person name="Morin E."/>
            <person name="Salamov A."/>
            <person name="Lipzen A."/>
            <person name="Mereny Z."/>
            <person name="Hegedus B."/>
            <person name="Baldrian P."/>
            <person name="Stursova M."/>
            <person name="Weitz H."/>
            <person name="Taylor A."/>
            <person name="Grigoriev I.V."/>
            <person name="Nagy L.G."/>
            <person name="Martin F."/>
            <person name="Kauserud H."/>
        </authorList>
    </citation>
    <scope>NUCLEOTIDE SEQUENCE</scope>
    <source>
        <strain evidence="1">CBHHK067</strain>
    </source>
</reference>
<evidence type="ECO:0000313" key="1">
    <source>
        <dbReference type="EMBL" id="KAJ7657144.1"/>
    </source>
</evidence>
<gene>
    <name evidence="1" type="ORF">B0H17DRAFT_955695</name>
</gene>
<comment type="caution">
    <text evidence="1">The sequence shown here is derived from an EMBL/GenBank/DDBJ whole genome shotgun (WGS) entry which is preliminary data.</text>
</comment>
<dbReference type="Proteomes" id="UP001221757">
    <property type="component" value="Unassembled WGS sequence"/>
</dbReference>
<proteinExistence type="predicted"/>
<dbReference type="EMBL" id="JARKIE010000291">
    <property type="protein sequence ID" value="KAJ7657144.1"/>
    <property type="molecule type" value="Genomic_DNA"/>
</dbReference>
<evidence type="ECO:0000313" key="2">
    <source>
        <dbReference type="Proteomes" id="UP001221757"/>
    </source>
</evidence>
<evidence type="ECO:0008006" key="3">
    <source>
        <dbReference type="Google" id="ProtNLM"/>
    </source>
</evidence>
<feature type="non-terminal residue" evidence="1">
    <location>
        <position position="138"/>
    </location>
</feature>
<name>A0AAD7CPW9_MYCRO</name>
<accession>A0AAD7CPW9</accession>
<protein>
    <recommendedName>
        <fullName evidence="3">DDE-1 domain-containing protein</fullName>
    </recommendedName>
</protein>